<keyword evidence="6" id="KW-0472">Membrane</keyword>
<dbReference type="PANTHER" id="PTHR43302:SF5">
    <property type="entry name" value="TRANSPORTER ARSB-RELATED"/>
    <property type="match status" value="1"/>
</dbReference>
<organism evidence="8 9">
    <name type="scientific">Nocardioides marmotae</name>
    <dbReference type="NCBI Taxonomy" id="2663857"/>
    <lineage>
        <taxon>Bacteria</taxon>
        <taxon>Bacillati</taxon>
        <taxon>Actinomycetota</taxon>
        <taxon>Actinomycetes</taxon>
        <taxon>Propionibacteriales</taxon>
        <taxon>Nocardioidaceae</taxon>
        <taxon>Nocardioides</taxon>
    </lineage>
</organism>
<evidence type="ECO:0000256" key="3">
    <source>
        <dbReference type="ARBA" id="ARBA00022475"/>
    </source>
</evidence>
<dbReference type="GO" id="GO:0005886">
    <property type="term" value="C:plasma membrane"/>
    <property type="evidence" value="ECO:0007669"/>
    <property type="project" value="UniProtKB-SubCell"/>
</dbReference>
<accession>A0A6I3J6Z5</accession>
<evidence type="ECO:0000256" key="6">
    <source>
        <dbReference type="ARBA" id="ARBA00023136"/>
    </source>
</evidence>
<dbReference type="RefSeq" id="WP_154613417.1">
    <property type="nucleotide sequence ID" value="NZ_CP053660.1"/>
</dbReference>
<keyword evidence="4" id="KW-0812">Transmembrane</keyword>
<keyword evidence="3" id="KW-1003">Cell membrane</keyword>
<evidence type="ECO:0000259" key="7">
    <source>
        <dbReference type="Pfam" id="PF03600"/>
    </source>
</evidence>
<evidence type="ECO:0000256" key="2">
    <source>
        <dbReference type="ARBA" id="ARBA00022448"/>
    </source>
</evidence>
<dbReference type="Pfam" id="PF03600">
    <property type="entry name" value="CitMHS"/>
    <property type="match status" value="1"/>
</dbReference>
<dbReference type="PANTHER" id="PTHR43302">
    <property type="entry name" value="TRANSPORTER ARSB-RELATED"/>
    <property type="match status" value="1"/>
</dbReference>
<sequence>MIPEVLADAVAGAWTTTWPVLAFLLVITVVSDLCADVRLFEVAASAVARLARGRTPLLFAAHCLLATLTTVLLGIDTTAVMLTPVSLALATQVGVAPLPFAFATLWLANGASLLLPISNLTNLLAVERTGQSAGAFVADLWLPQLVVLAVVVAVLALRHRAALAGTYVVPRTRPSYDAVLVAGGALVAVGIAVATVLGAAAWLAATGGLVVLVALAAVRAPALVAPRRLLRSVPAVILLATFALFTLVELGLRLVDVDRIDWSGPVAAAVGAAVLSNAVDNLPAWLALAPLTDASLQPALLVGANTGGMLLLWGSLANLLWRRRCRMAGLHVGWVQFLREGLLVVPLCVLLGALVA</sequence>
<gene>
    <name evidence="8" type="ORF">GGQ22_00395</name>
</gene>
<evidence type="ECO:0000256" key="5">
    <source>
        <dbReference type="ARBA" id="ARBA00022989"/>
    </source>
</evidence>
<comment type="subcellular location">
    <subcellularLocation>
        <location evidence="1">Cell membrane</location>
        <topology evidence="1">Multi-pass membrane protein</topology>
    </subcellularLocation>
</comment>
<evidence type="ECO:0000256" key="1">
    <source>
        <dbReference type="ARBA" id="ARBA00004651"/>
    </source>
</evidence>
<comment type="caution">
    <text evidence="8">The sequence shown here is derived from an EMBL/GenBank/DDBJ whole genome shotgun (WGS) entry which is preliminary data.</text>
</comment>
<evidence type="ECO:0000256" key="4">
    <source>
        <dbReference type="ARBA" id="ARBA00022692"/>
    </source>
</evidence>
<evidence type="ECO:0000313" key="9">
    <source>
        <dbReference type="Proteomes" id="UP000433406"/>
    </source>
</evidence>
<dbReference type="EMBL" id="WLCI01000002">
    <property type="protein sequence ID" value="MTB93529.1"/>
    <property type="molecule type" value="Genomic_DNA"/>
</dbReference>
<dbReference type="GO" id="GO:0055085">
    <property type="term" value="P:transmembrane transport"/>
    <property type="evidence" value="ECO:0007669"/>
    <property type="project" value="InterPro"/>
</dbReference>
<reference evidence="8 9" key="1">
    <citation type="submission" date="2019-10" db="EMBL/GenBank/DDBJ databases">
        <title>Nocardioides novel species isolated from the excrement of Marmot.</title>
        <authorList>
            <person name="Zhang G."/>
        </authorList>
    </citation>
    <scope>NUCLEOTIDE SEQUENCE [LARGE SCALE GENOMIC DNA]</scope>
    <source>
        <strain evidence="9">zg-579</strain>
    </source>
</reference>
<proteinExistence type="predicted"/>
<dbReference type="Proteomes" id="UP000433406">
    <property type="component" value="Unassembled WGS sequence"/>
</dbReference>
<keyword evidence="5" id="KW-1133">Transmembrane helix</keyword>
<dbReference type="InterPro" id="IPR004680">
    <property type="entry name" value="Cit_transptr-like_dom"/>
</dbReference>
<keyword evidence="2" id="KW-0813">Transport</keyword>
<feature type="domain" description="Citrate transporter-like" evidence="7">
    <location>
        <begin position="17"/>
        <end position="296"/>
    </location>
</feature>
<evidence type="ECO:0000313" key="8">
    <source>
        <dbReference type="EMBL" id="MTB93529.1"/>
    </source>
</evidence>
<keyword evidence="9" id="KW-1185">Reference proteome</keyword>
<name>A0A6I3J6Z5_9ACTN</name>
<protein>
    <submittedName>
        <fullName evidence="8">Arsenic transporter</fullName>
    </submittedName>
</protein>
<dbReference type="AlphaFoldDB" id="A0A6I3J6Z5"/>